<dbReference type="Pfam" id="PF00392">
    <property type="entry name" value="GntR"/>
    <property type="match status" value="1"/>
</dbReference>
<keyword evidence="6" id="KW-1185">Reference proteome</keyword>
<keyword evidence="1" id="KW-0805">Transcription regulation</keyword>
<keyword evidence="2" id="KW-0238">DNA-binding</keyword>
<dbReference type="Pfam" id="PF07702">
    <property type="entry name" value="UTRA"/>
    <property type="match status" value="1"/>
</dbReference>
<dbReference type="InterPro" id="IPR050679">
    <property type="entry name" value="Bact_HTH_transcr_reg"/>
</dbReference>
<dbReference type="Proteomes" id="UP001138751">
    <property type="component" value="Unassembled WGS sequence"/>
</dbReference>
<dbReference type="InterPro" id="IPR011663">
    <property type="entry name" value="UTRA"/>
</dbReference>
<dbReference type="PRINTS" id="PR00035">
    <property type="entry name" value="HTHGNTR"/>
</dbReference>
<dbReference type="GO" id="GO:0003700">
    <property type="term" value="F:DNA-binding transcription factor activity"/>
    <property type="evidence" value="ECO:0007669"/>
    <property type="project" value="InterPro"/>
</dbReference>
<protein>
    <submittedName>
        <fullName evidence="5">GntR family transcriptional regulator</fullName>
    </submittedName>
</protein>
<dbReference type="Gene3D" id="3.40.1410.10">
    <property type="entry name" value="Chorismate lyase-like"/>
    <property type="match status" value="1"/>
</dbReference>
<gene>
    <name evidence="5" type="ORF">GXW76_09540</name>
</gene>
<dbReference type="InterPro" id="IPR036390">
    <property type="entry name" value="WH_DNA-bd_sf"/>
</dbReference>
<comment type="caution">
    <text evidence="5">The sequence shown here is derived from an EMBL/GenBank/DDBJ whole genome shotgun (WGS) entry which is preliminary data.</text>
</comment>
<evidence type="ECO:0000313" key="5">
    <source>
        <dbReference type="EMBL" id="MBR0671413.1"/>
    </source>
</evidence>
<evidence type="ECO:0000313" key="6">
    <source>
        <dbReference type="Proteomes" id="UP001138751"/>
    </source>
</evidence>
<sequence>MVRRVPAARPPLAAAAMADAAQLLAGSQPRYATVATALAAEILEGKRPVGTLLPTEQELGQSFGVSRSTVRQALRRLAELGLVASAQGVGTRVIADQPRGRYVLAVRSVTDVMGYAARTHLDIRGRGKVVADAALAERLGCEVGSHWVHVAGLRRAAEGRAAPISLCDLYIAEEFAEVAASPDLAMTPAYRLIAQRRGVPVETVQQDIAAIALDAAQAEVLGVAPGSPGLYIRRQFFAASGRLVEATTNIHAAADQFVYTLRLGGPEEG</sequence>
<evidence type="ECO:0000259" key="4">
    <source>
        <dbReference type="PROSITE" id="PS50949"/>
    </source>
</evidence>
<evidence type="ECO:0000256" key="2">
    <source>
        <dbReference type="ARBA" id="ARBA00023125"/>
    </source>
</evidence>
<dbReference type="GO" id="GO:0045892">
    <property type="term" value="P:negative regulation of DNA-templated transcription"/>
    <property type="evidence" value="ECO:0007669"/>
    <property type="project" value="TreeGrafter"/>
</dbReference>
<proteinExistence type="predicted"/>
<dbReference type="PROSITE" id="PS50949">
    <property type="entry name" value="HTH_GNTR"/>
    <property type="match status" value="1"/>
</dbReference>
<dbReference type="PANTHER" id="PTHR44846">
    <property type="entry name" value="MANNOSYL-D-GLYCERATE TRANSPORT/METABOLISM SYSTEM REPRESSOR MNGR-RELATED"/>
    <property type="match status" value="1"/>
</dbReference>
<reference evidence="5" key="2">
    <citation type="journal article" date="2021" name="Syst. Appl. Microbiol.">
        <title>Roseomonas hellenica sp. nov., isolated from roots of wild-growing Alkanna tinctoria.</title>
        <authorList>
            <person name="Rat A."/>
            <person name="Naranjo H.D."/>
            <person name="Lebbe L."/>
            <person name="Cnockaert M."/>
            <person name="Krigas N."/>
            <person name="Grigoriadou K."/>
            <person name="Maloupa E."/>
            <person name="Willems A."/>
        </authorList>
    </citation>
    <scope>NUCLEOTIDE SEQUENCE</scope>
    <source>
        <strain evidence="5">LMG 31231</strain>
    </source>
</reference>
<organism evidence="5 6">
    <name type="scientific">Neoroseomonas soli</name>
    <dbReference type="NCBI Taxonomy" id="1081025"/>
    <lineage>
        <taxon>Bacteria</taxon>
        <taxon>Pseudomonadati</taxon>
        <taxon>Pseudomonadota</taxon>
        <taxon>Alphaproteobacteria</taxon>
        <taxon>Acetobacterales</taxon>
        <taxon>Acetobacteraceae</taxon>
        <taxon>Neoroseomonas</taxon>
    </lineage>
</organism>
<dbReference type="CDD" id="cd07377">
    <property type="entry name" value="WHTH_GntR"/>
    <property type="match status" value="1"/>
</dbReference>
<evidence type="ECO:0000256" key="1">
    <source>
        <dbReference type="ARBA" id="ARBA00023015"/>
    </source>
</evidence>
<dbReference type="SUPFAM" id="SSF64288">
    <property type="entry name" value="Chorismate lyase-like"/>
    <property type="match status" value="1"/>
</dbReference>
<name>A0A9X9WW84_9PROT</name>
<dbReference type="InterPro" id="IPR036388">
    <property type="entry name" value="WH-like_DNA-bd_sf"/>
</dbReference>
<dbReference type="SMART" id="SM00345">
    <property type="entry name" value="HTH_GNTR"/>
    <property type="match status" value="1"/>
</dbReference>
<feature type="domain" description="HTH gntR-type" evidence="4">
    <location>
        <begin position="28"/>
        <end position="96"/>
    </location>
</feature>
<dbReference type="PANTHER" id="PTHR44846:SF17">
    <property type="entry name" value="GNTR-FAMILY TRANSCRIPTIONAL REGULATOR"/>
    <property type="match status" value="1"/>
</dbReference>
<dbReference type="InterPro" id="IPR028978">
    <property type="entry name" value="Chorismate_lyase_/UTRA_dom_sf"/>
</dbReference>
<reference evidence="5" key="1">
    <citation type="submission" date="2020-01" db="EMBL/GenBank/DDBJ databases">
        <authorList>
            <person name="Rat A."/>
        </authorList>
    </citation>
    <scope>NUCLEOTIDE SEQUENCE</scope>
    <source>
        <strain evidence="5">LMG 31231</strain>
    </source>
</reference>
<evidence type="ECO:0000256" key="3">
    <source>
        <dbReference type="ARBA" id="ARBA00023163"/>
    </source>
</evidence>
<dbReference type="InterPro" id="IPR000524">
    <property type="entry name" value="Tscrpt_reg_HTH_GntR"/>
</dbReference>
<keyword evidence="3" id="KW-0804">Transcription</keyword>
<dbReference type="GO" id="GO:0003677">
    <property type="term" value="F:DNA binding"/>
    <property type="evidence" value="ECO:0007669"/>
    <property type="project" value="UniProtKB-KW"/>
</dbReference>
<accession>A0A9X9WW84</accession>
<dbReference type="AlphaFoldDB" id="A0A9X9WW84"/>
<dbReference type="EMBL" id="JAAEDM010000019">
    <property type="protein sequence ID" value="MBR0671413.1"/>
    <property type="molecule type" value="Genomic_DNA"/>
</dbReference>
<dbReference type="RefSeq" id="WP_211861788.1">
    <property type="nucleotide sequence ID" value="NZ_JAAEDM010000019.1"/>
</dbReference>
<dbReference type="Gene3D" id="1.10.10.10">
    <property type="entry name" value="Winged helix-like DNA-binding domain superfamily/Winged helix DNA-binding domain"/>
    <property type="match status" value="1"/>
</dbReference>
<dbReference type="SMART" id="SM00866">
    <property type="entry name" value="UTRA"/>
    <property type="match status" value="1"/>
</dbReference>
<dbReference type="SUPFAM" id="SSF46785">
    <property type="entry name" value="Winged helix' DNA-binding domain"/>
    <property type="match status" value="1"/>
</dbReference>